<dbReference type="Gene3D" id="3.30.470.20">
    <property type="entry name" value="ATP-grasp fold, B domain"/>
    <property type="match status" value="1"/>
</dbReference>
<dbReference type="GO" id="GO:0005524">
    <property type="term" value="F:ATP binding"/>
    <property type="evidence" value="ECO:0007669"/>
    <property type="project" value="UniProtKB-UniRule"/>
</dbReference>
<evidence type="ECO:0000256" key="3">
    <source>
        <dbReference type="ARBA" id="ARBA00022840"/>
    </source>
</evidence>
<dbReference type="GO" id="GO:0046872">
    <property type="term" value="F:metal ion binding"/>
    <property type="evidence" value="ECO:0007669"/>
    <property type="project" value="InterPro"/>
</dbReference>
<dbReference type="EMBL" id="KJ804219">
    <property type="protein sequence ID" value="AIE90161.1"/>
    <property type="molecule type" value="Genomic_DNA"/>
</dbReference>
<proteinExistence type="predicted"/>
<evidence type="ECO:0000256" key="2">
    <source>
        <dbReference type="ARBA" id="ARBA00022741"/>
    </source>
</evidence>
<dbReference type="KEGG" id="psal:PSLF89_1990"/>
<keyword evidence="1" id="KW-0436">Ligase</keyword>
<organism evidence="6">
    <name type="scientific">Piscirickettsia salmonis LF-89 = ATCC VR-1361</name>
    <dbReference type="NCBI Taxonomy" id="1227812"/>
    <lineage>
        <taxon>Bacteria</taxon>
        <taxon>Pseudomonadati</taxon>
        <taxon>Pseudomonadota</taxon>
        <taxon>Gammaproteobacteria</taxon>
        <taxon>Thiotrichales</taxon>
        <taxon>Piscirickettsiaceae</taxon>
        <taxon>Piscirickettsia</taxon>
    </lineage>
</organism>
<dbReference type="InterPro" id="IPR011761">
    <property type="entry name" value="ATP-grasp"/>
</dbReference>
<keyword evidence="2 4" id="KW-0547">Nucleotide-binding</keyword>
<dbReference type="Pfam" id="PF13535">
    <property type="entry name" value="ATP-grasp_4"/>
    <property type="match status" value="1"/>
</dbReference>
<name>A0A075FKW2_PISSA</name>
<sequence length="401" mass="45743">MTSSFIILTHVTTESINQGFLPEIIKQGYPVTLLTDHPEDHQQSASLAPLLNHITIHACDVFNPIEVLTTLEKEHISPIAIFSNSDHLQSSCAIVADFYNLPGKSWPSCHITKHKAKTREQLTELGLETLWYYQVSNQTQLKKIINQITYPCIIKPNLGVASINVKKIHSITELTDYCQTLWQQSPNNSLLIEEFIEGQVCSIETLGNGKKLQVLGGFRTELASPPHFIEQEARWVDQFDQETTSALLQMINQLGVNFGACHTEFIETPTGPKIIEINYRSVGDYKDFLLDDLFNNQYFKTIISYLLNNPYGKLTKSNQSAHIHYFTHQQTGIIQTAPAPAHIQDNQIKVDLNYFKKEKEFVKQTYSNKDYLAALRLISPNQEILIQSLAEQKNRLQWEIQ</sequence>
<dbReference type="SUPFAM" id="SSF56059">
    <property type="entry name" value="Glutathione synthetase ATP-binding domain-like"/>
    <property type="match status" value="1"/>
</dbReference>
<gene>
    <name evidence="6" type="primary">pvsA</name>
</gene>
<feature type="domain" description="ATP-grasp" evidence="5">
    <location>
        <begin position="119"/>
        <end position="307"/>
    </location>
</feature>
<dbReference type="PANTHER" id="PTHR43585:SF2">
    <property type="entry name" value="ATP-GRASP ENZYME FSQD"/>
    <property type="match status" value="1"/>
</dbReference>
<protein>
    <submittedName>
        <fullName evidence="6">Siderophore carboxylate biosynthesis protein</fullName>
    </submittedName>
</protein>
<evidence type="ECO:0000313" key="6">
    <source>
        <dbReference type="EMBL" id="AIE90161.1"/>
    </source>
</evidence>
<dbReference type="RefSeq" id="WP_017377461.1">
    <property type="nucleotide sequence ID" value="NZ_CP011849.2"/>
</dbReference>
<accession>A0A075FKW2</accession>
<keyword evidence="3 4" id="KW-0067">ATP-binding</keyword>
<dbReference type="PANTHER" id="PTHR43585">
    <property type="entry name" value="FUMIPYRROLE BIOSYNTHESIS PROTEIN C"/>
    <property type="match status" value="1"/>
</dbReference>
<evidence type="ECO:0000256" key="4">
    <source>
        <dbReference type="PROSITE-ProRule" id="PRU00409"/>
    </source>
</evidence>
<dbReference type="GO" id="GO:0016874">
    <property type="term" value="F:ligase activity"/>
    <property type="evidence" value="ECO:0007669"/>
    <property type="project" value="UniProtKB-KW"/>
</dbReference>
<dbReference type="AlphaFoldDB" id="A0A075FKW2"/>
<reference evidence="6" key="1">
    <citation type="journal article" date="2015" name="BMC Genomics">
        <title>Transcriptional response of Atlantic salmon families to Piscirickettsia salmonis infection highlights the relevance of the iron-deprivation defence system.</title>
        <authorList>
            <person name="Pulgar R."/>
            <person name="Hodar C."/>
            <person name="Travisany D."/>
            <person name="Zuniga A."/>
            <person name="Dominguez C."/>
            <person name="Maass A."/>
            <person name="Gonzalez M."/>
            <person name="Cambiazo V."/>
        </authorList>
    </citation>
    <scope>NUCLEOTIDE SEQUENCE</scope>
    <source>
        <strain evidence="6">LF-89</strain>
    </source>
</reference>
<dbReference type="PROSITE" id="PS50975">
    <property type="entry name" value="ATP_GRASP"/>
    <property type="match status" value="1"/>
</dbReference>
<dbReference type="InterPro" id="IPR052032">
    <property type="entry name" value="ATP-dep_AA_Ligase"/>
</dbReference>
<evidence type="ECO:0000259" key="5">
    <source>
        <dbReference type="PROSITE" id="PS50975"/>
    </source>
</evidence>
<evidence type="ECO:0000256" key="1">
    <source>
        <dbReference type="ARBA" id="ARBA00022598"/>
    </source>
</evidence>